<protein>
    <recommendedName>
        <fullName evidence="4">Core-binding (CB) domain-containing protein</fullName>
    </recommendedName>
</protein>
<proteinExistence type="predicted"/>
<dbReference type="SUPFAM" id="SSF47823">
    <property type="entry name" value="lambda integrase-like, N-terminal domain"/>
    <property type="match status" value="1"/>
</dbReference>
<reference evidence="2 3" key="1">
    <citation type="submission" date="2022-08" db="EMBL/GenBank/DDBJ databases">
        <title>Taxonomy of Curtobacterium flaccumfaciens.</title>
        <authorList>
            <person name="Osdaghi E."/>
            <person name="Taghavi S.M."/>
            <person name="Hamidizade M."/>
            <person name="Abachi H."/>
            <person name="Fazliarab A."/>
            <person name="Baeyen S."/>
            <person name="Portier P."/>
            <person name="Van Vaerenbergh J."/>
            <person name="Jacques M.-A."/>
        </authorList>
    </citation>
    <scope>NUCLEOTIDE SEQUENCE [LARGE SCALE GENOMIC DNA]</scope>
    <source>
        <strain evidence="2 3">LMG8786T</strain>
    </source>
</reference>
<dbReference type="InterPro" id="IPR010998">
    <property type="entry name" value="Integrase_recombinase_N"/>
</dbReference>
<organism evidence="2 3">
    <name type="scientific">Curtobacterium citreum</name>
    <dbReference type="NCBI Taxonomy" id="2036"/>
    <lineage>
        <taxon>Bacteria</taxon>
        <taxon>Bacillati</taxon>
        <taxon>Actinomycetota</taxon>
        <taxon>Actinomycetes</taxon>
        <taxon>Micrococcales</taxon>
        <taxon>Microbacteriaceae</taxon>
        <taxon>Curtobacterium</taxon>
    </lineage>
</organism>
<comment type="caution">
    <text evidence="2">The sequence shown here is derived from an EMBL/GenBank/DDBJ whole genome shotgun (WGS) entry which is preliminary data.</text>
</comment>
<dbReference type="GeneID" id="95323649"/>
<sequence>MTPPQTSPKLGPKLGSDSEALLEAHWGRFVAWCEAAGHASLPATAATIEQFLTLFPGSTSTERLRRRAIRAHHLAAGLLDPLPTVEARVWPRSEASDQSAVGEVLAAIPKYRYPIGLRGRRDAFLIVLLGVLHLTREQARAITPDDVAVTSIIRIRGHVVPSSDDPVSCAACAVIRWLRIVGPVWTGFRGDVIRLLDPTKGDVDRHDCEQPVPGEWRRAEQLLLPLDIHGWSRTGVSLSGRSMTSITTSRRAAEANGPTPQEVLGAVGRQPSRFDALLLHETHAELGATYAAIDAALVRLAAVCGDARALGTDLEHAASASK</sequence>
<keyword evidence="1" id="KW-0238">DNA-binding</keyword>
<dbReference type="RefSeq" id="WP_141860991.1">
    <property type="nucleotide sequence ID" value="NZ_BMNV01000015.1"/>
</dbReference>
<evidence type="ECO:0000313" key="2">
    <source>
        <dbReference type="EMBL" id="MCS6524230.1"/>
    </source>
</evidence>
<keyword evidence="3" id="KW-1185">Reference proteome</keyword>
<evidence type="ECO:0000313" key="3">
    <source>
        <dbReference type="Proteomes" id="UP001652264"/>
    </source>
</evidence>
<dbReference type="Gene3D" id="1.10.150.130">
    <property type="match status" value="1"/>
</dbReference>
<gene>
    <name evidence="2" type="ORF">NYQ28_16805</name>
</gene>
<dbReference type="Proteomes" id="UP001652264">
    <property type="component" value="Unassembled WGS sequence"/>
</dbReference>
<accession>A0ABT2HLS5</accession>
<evidence type="ECO:0000256" key="1">
    <source>
        <dbReference type="ARBA" id="ARBA00023125"/>
    </source>
</evidence>
<evidence type="ECO:0008006" key="4">
    <source>
        <dbReference type="Google" id="ProtNLM"/>
    </source>
</evidence>
<dbReference type="EMBL" id="JANVAD010000012">
    <property type="protein sequence ID" value="MCS6524230.1"/>
    <property type="molecule type" value="Genomic_DNA"/>
</dbReference>
<name>A0ABT2HLS5_9MICO</name>